<organism evidence="2 3">
    <name type="scientific">Portunus trituberculatus</name>
    <name type="common">Swimming crab</name>
    <name type="synonym">Neptunus trituberculatus</name>
    <dbReference type="NCBI Taxonomy" id="210409"/>
    <lineage>
        <taxon>Eukaryota</taxon>
        <taxon>Metazoa</taxon>
        <taxon>Ecdysozoa</taxon>
        <taxon>Arthropoda</taxon>
        <taxon>Crustacea</taxon>
        <taxon>Multicrustacea</taxon>
        <taxon>Malacostraca</taxon>
        <taxon>Eumalacostraca</taxon>
        <taxon>Eucarida</taxon>
        <taxon>Decapoda</taxon>
        <taxon>Pleocyemata</taxon>
        <taxon>Brachyura</taxon>
        <taxon>Eubrachyura</taxon>
        <taxon>Portunoidea</taxon>
        <taxon>Portunidae</taxon>
        <taxon>Portuninae</taxon>
        <taxon>Portunus</taxon>
    </lineage>
</organism>
<comment type="caution">
    <text evidence="2">The sequence shown here is derived from an EMBL/GenBank/DDBJ whole genome shotgun (WGS) entry which is preliminary data.</text>
</comment>
<reference evidence="2 3" key="1">
    <citation type="submission" date="2019-05" db="EMBL/GenBank/DDBJ databases">
        <title>Another draft genome of Portunus trituberculatus and its Hox gene families provides insights of decapod evolution.</title>
        <authorList>
            <person name="Jeong J.-H."/>
            <person name="Song I."/>
            <person name="Kim S."/>
            <person name="Choi T."/>
            <person name="Kim D."/>
            <person name="Ryu S."/>
            <person name="Kim W."/>
        </authorList>
    </citation>
    <scope>NUCLEOTIDE SEQUENCE [LARGE SCALE GENOMIC DNA]</scope>
    <source>
        <tissue evidence="2">Muscle</tissue>
    </source>
</reference>
<evidence type="ECO:0000313" key="2">
    <source>
        <dbReference type="EMBL" id="MPC90609.1"/>
    </source>
</evidence>
<evidence type="ECO:0000313" key="3">
    <source>
        <dbReference type="Proteomes" id="UP000324222"/>
    </source>
</evidence>
<gene>
    <name evidence="2" type="ORF">E2C01_085604</name>
</gene>
<dbReference type="Proteomes" id="UP000324222">
    <property type="component" value="Unassembled WGS sequence"/>
</dbReference>
<keyword evidence="1" id="KW-0175">Coiled coil</keyword>
<accession>A0A5B7J766</accession>
<name>A0A5B7J766_PORTR</name>
<feature type="coiled-coil region" evidence="1">
    <location>
        <begin position="14"/>
        <end position="44"/>
    </location>
</feature>
<sequence length="73" mass="8507">MEGVDLLLEGVAFLRQVVSAEARKEEEEKEEEEEEEAIRLVRKVLGGKSWIYGRFFFSETIINERMKESARKG</sequence>
<proteinExistence type="predicted"/>
<keyword evidence="3" id="KW-1185">Reference proteome</keyword>
<protein>
    <submittedName>
        <fullName evidence="2">Uncharacterized protein</fullName>
    </submittedName>
</protein>
<dbReference type="AlphaFoldDB" id="A0A5B7J766"/>
<dbReference type="EMBL" id="VSRR010084971">
    <property type="protein sequence ID" value="MPC90609.1"/>
    <property type="molecule type" value="Genomic_DNA"/>
</dbReference>
<evidence type="ECO:0000256" key="1">
    <source>
        <dbReference type="SAM" id="Coils"/>
    </source>
</evidence>